<evidence type="ECO:0000256" key="7">
    <source>
        <dbReference type="RuleBase" id="RU004020"/>
    </source>
</evidence>
<sequence>MNNNHPRIIELPSPSSSNSFVQDMANNNVIINNNGAGSNTASPIIATPDTAQDTLAFLNTPPSSSNIHHDSTSSMTDLMSPETRSALALINASHTANSIAAGSRSNMSPLTGLASSSGHINGGGATSSSSVAAALPLPSSSSRVSSSSSSALQPRSSNNSGRGTVAAFLTKLYNMVGDKASNNLIKWSDDGQSFIVINHVEFAKEVLPKFFKHNNFSSFVRQLNMYGFHKVPHLQQGVLMPDADSEQWEFSNPHFQKNQPDLLYLVSRKKASNGAEDKDALTMDLGHILSEVTAIKRHQVAISSDLKNIERDHQSLWQESLAARERHQRQQETIDKILRFLASVFSGEKKRAIVPNKKPRLTITEGGGHQGSTGSSGMVLEEDDDEGHDDYEEDLHRSNANFSQLHEDHEEEMSRLLGVAGANNGKRNHTTMTGPTTDFVLPGAKSSLSEITPGVNGNIGVMANATKKTLPKAAKGKATTTSNTASKVGKLPLTTNATIATNRNNNNNNTATSSSGRLSTISAATTTTNPSLPPTSTGLPLEYLNSFPGMGNYLNQPSLKLDPSTLANLSIPTTLLPPNAITPAHCDMLRTISMANAQDATANPVAPLPPPLFIQTPAGASVTKGVDQITMEMEQLQKNIEALQQHGLNVNDLNFDDDGYMTLGDHYGTTDFTNHDDFDYSALNDDTAINTNVSASMPTASTATTSVGANRRISTVGEEEYLEGLLNLDQHS</sequence>
<feature type="compositionally biased region" description="Low complexity" evidence="9">
    <location>
        <begin position="141"/>
        <end position="160"/>
    </location>
</feature>
<name>A0A9P5STC1_9FUNG</name>
<evidence type="ECO:0000256" key="4">
    <source>
        <dbReference type="ARBA" id="ARBA00023125"/>
    </source>
</evidence>
<keyword evidence="4" id="KW-0238">DNA-binding</keyword>
<evidence type="ECO:0000259" key="10">
    <source>
        <dbReference type="PROSITE" id="PS00434"/>
    </source>
</evidence>
<dbReference type="PANTHER" id="PTHR10015:SF427">
    <property type="entry name" value="HEAT SHOCK FACTOR PROTEIN"/>
    <property type="match status" value="1"/>
</dbReference>
<dbReference type="SMART" id="SM00415">
    <property type="entry name" value="HSF"/>
    <property type="match status" value="1"/>
</dbReference>
<evidence type="ECO:0000256" key="5">
    <source>
        <dbReference type="ARBA" id="ARBA00023163"/>
    </source>
</evidence>
<evidence type="ECO:0000256" key="8">
    <source>
        <dbReference type="SAM" id="Coils"/>
    </source>
</evidence>
<keyword evidence="5" id="KW-0804">Transcription</keyword>
<comment type="subcellular location">
    <subcellularLocation>
        <location evidence="1">Nucleus</location>
    </subcellularLocation>
</comment>
<evidence type="ECO:0000313" key="12">
    <source>
        <dbReference type="Proteomes" id="UP000696485"/>
    </source>
</evidence>
<keyword evidence="6" id="KW-0539">Nucleus</keyword>
<keyword evidence="12" id="KW-1185">Reference proteome</keyword>
<comment type="similarity">
    <text evidence="2 7">Belongs to the HSF family.</text>
</comment>
<feature type="compositionally biased region" description="Low complexity" evidence="9">
    <location>
        <begin position="494"/>
        <end position="512"/>
    </location>
</feature>
<reference evidence="11" key="1">
    <citation type="journal article" date="2020" name="Fungal Divers.">
        <title>Resolving the Mortierellaceae phylogeny through synthesis of multi-gene phylogenetics and phylogenomics.</title>
        <authorList>
            <person name="Vandepol N."/>
            <person name="Liber J."/>
            <person name="Desiro A."/>
            <person name="Na H."/>
            <person name="Kennedy M."/>
            <person name="Barry K."/>
            <person name="Grigoriev I.V."/>
            <person name="Miller A.N."/>
            <person name="O'Donnell K."/>
            <person name="Stajich J.E."/>
            <person name="Bonito G."/>
        </authorList>
    </citation>
    <scope>NUCLEOTIDE SEQUENCE</scope>
    <source>
        <strain evidence="11">NVP1</strain>
    </source>
</reference>
<dbReference type="InterPro" id="IPR036390">
    <property type="entry name" value="WH_DNA-bd_sf"/>
</dbReference>
<feature type="coiled-coil region" evidence="8">
    <location>
        <begin position="626"/>
        <end position="653"/>
    </location>
</feature>
<dbReference type="FunFam" id="1.10.10.10:FF:000027">
    <property type="entry name" value="Heat shock transcription factor 1"/>
    <property type="match status" value="1"/>
</dbReference>
<feature type="compositionally biased region" description="Acidic residues" evidence="9">
    <location>
        <begin position="380"/>
        <end position="392"/>
    </location>
</feature>
<evidence type="ECO:0000256" key="2">
    <source>
        <dbReference type="ARBA" id="ARBA00006403"/>
    </source>
</evidence>
<dbReference type="Gene3D" id="1.10.10.10">
    <property type="entry name" value="Winged helix-like DNA-binding domain superfamily/Winged helix DNA-binding domain"/>
    <property type="match status" value="1"/>
</dbReference>
<dbReference type="AlphaFoldDB" id="A0A9P5STC1"/>
<comment type="caution">
    <text evidence="11">The sequence shown here is derived from an EMBL/GenBank/DDBJ whole genome shotgun (WGS) entry which is preliminary data.</text>
</comment>
<evidence type="ECO:0000256" key="3">
    <source>
        <dbReference type="ARBA" id="ARBA00023015"/>
    </source>
</evidence>
<evidence type="ECO:0000256" key="6">
    <source>
        <dbReference type="ARBA" id="ARBA00023242"/>
    </source>
</evidence>
<gene>
    <name evidence="11" type="primary">HSF1_2</name>
    <name evidence="11" type="ORF">BG006_009540</name>
</gene>
<dbReference type="EMBL" id="JAAAUY010000007">
    <property type="protein sequence ID" value="KAF9338165.1"/>
    <property type="molecule type" value="Genomic_DNA"/>
</dbReference>
<dbReference type="GO" id="GO:0043565">
    <property type="term" value="F:sequence-specific DNA binding"/>
    <property type="evidence" value="ECO:0007669"/>
    <property type="project" value="InterPro"/>
</dbReference>
<keyword evidence="3" id="KW-0805">Transcription regulation</keyword>
<feature type="region of interest" description="Disordered" evidence="9">
    <location>
        <begin position="360"/>
        <end position="392"/>
    </location>
</feature>
<organism evidence="11 12">
    <name type="scientific">Podila minutissima</name>
    <dbReference type="NCBI Taxonomy" id="64525"/>
    <lineage>
        <taxon>Eukaryota</taxon>
        <taxon>Fungi</taxon>
        <taxon>Fungi incertae sedis</taxon>
        <taxon>Mucoromycota</taxon>
        <taxon>Mortierellomycotina</taxon>
        <taxon>Mortierellomycetes</taxon>
        <taxon>Mortierellales</taxon>
        <taxon>Mortierellaceae</taxon>
        <taxon>Podila</taxon>
    </lineage>
</organism>
<dbReference type="GO" id="GO:0005634">
    <property type="term" value="C:nucleus"/>
    <property type="evidence" value="ECO:0007669"/>
    <property type="project" value="UniProtKB-SubCell"/>
</dbReference>
<dbReference type="GO" id="GO:0003700">
    <property type="term" value="F:DNA-binding transcription factor activity"/>
    <property type="evidence" value="ECO:0007669"/>
    <property type="project" value="InterPro"/>
</dbReference>
<dbReference type="SUPFAM" id="SSF46785">
    <property type="entry name" value="Winged helix' DNA-binding domain"/>
    <property type="match status" value="1"/>
</dbReference>
<dbReference type="PRINTS" id="PR00056">
    <property type="entry name" value="HSFDOMAIN"/>
</dbReference>
<evidence type="ECO:0000256" key="9">
    <source>
        <dbReference type="SAM" id="MobiDB-lite"/>
    </source>
</evidence>
<proteinExistence type="inferred from homology"/>
<evidence type="ECO:0000313" key="11">
    <source>
        <dbReference type="EMBL" id="KAF9338165.1"/>
    </source>
</evidence>
<dbReference type="PROSITE" id="PS00434">
    <property type="entry name" value="HSF_DOMAIN"/>
    <property type="match status" value="1"/>
</dbReference>
<dbReference type="InterPro" id="IPR036388">
    <property type="entry name" value="WH-like_DNA-bd_sf"/>
</dbReference>
<protein>
    <submittedName>
        <fullName evidence="11">Stress-responsive transcription factor hsf1</fullName>
    </submittedName>
</protein>
<accession>A0A9P5STC1</accession>
<dbReference type="InterPro" id="IPR000232">
    <property type="entry name" value="HSF_DNA-bd"/>
</dbReference>
<feature type="region of interest" description="Disordered" evidence="9">
    <location>
        <begin position="494"/>
        <end position="517"/>
    </location>
</feature>
<feature type="domain" description="HSF-type DNA-binding" evidence="10">
    <location>
        <begin position="207"/>
        <end position="231"/>
    </location>
</feature>
<feature type="region of interest" description="Disordered" evidence="9">
    <location>
        <begin position="141"/>
        <end position="161"/>
    </location>
</feature>
<keyword evidence="8" id="KW-0175">Coiled coil</keyword>
<dbReference type="Pfam" id="PF00447">
    <property type="entry name" value="HSF_DNA-bind"/>
    <property type="match status" value="1"/>
</dbReference>
<dbReference type="PANTHER" id="PTHR10015">
    <property type="entry name" value="HEAT SHOCK TRANSCRIPTION FACTOR"/>
    <property type="match status" value="1"/>
</dbReference>
<dbReference type="Proteomes" id="UP000696485">
    <property type="component" value="Unassembled WGS sequence"/>
</dbReference>
<evidence type="ECO:0000256" key="1">
    <source>
        <dbReference type="ARBA" id="ARBA00004123"/>
    </source>
</evidence>